<dbReference type="InterPro" id="IPR013762">
    <property type="entry name" value="Integrase-like_cat_sf"/>
</dbReference>
<dbReference type="Gene3D" id="1.10.150.130">
    <property type="match status" value="1"/>
</dbReference>
<feature type="compositionally biased region" description="Acidic residues" evidence="3">
    <location>
        <begin position="160"/>
        <end position="171"/>
    </location>
</feature>
<dbReference type="InterPro" id="IPR011010">
    <property type="entry name" value="DNA_brk_join_enz"/>
</dbReference>
<organism evidence="4 5">
    <name type="scientific">Streptomyces olivochromogenes</name>
    <dbReference type="NCBI Taxonomy" id="1963"/>
    <lineage>
        <taxon>Bacteria</taxon>
        <taxon>Bacillati</taxon>
        <taxon>Actinomycetota</taxon>
        <taxon>Actinomycetes</taxon>
        <taxon>Kitasatosporales</taxon>
        <taxon>Streptomycetaceae</taxon>
        <taxon>Streptomyces</taxon>
    </lineage>
</organism>
<dbReference type="InterPro" id="IPR010998">
    <property type="entry name" value="Integrase_recombinase_N"/>
</dbReference>
<evidence type="ECO:0000313" key="5">
    <source>
        <dbReference type="Proteomes" id="UP000217446"/>
    </source>
</evidence>
<feature type="region of interest" description="Disordered" evidence="3">
    <location>
        <begin position="154"/>
        <end position="183"/>
    </location>
</feature>
<evidence type="ECO:0000256" key="1">
    <source>
        <dbReference type="ARBA" id="ARBA00023125"/>
    </source>
</evidence>
<keyword evidence="1" id="KW-0238">DNA-binding</keyword>
<accession>A0A286PGA6</accession>
<evidence type="ECO:0000256" key="3">
    <source>
        <dbReference type="SAM" id="MobiDB-lite"/>
    </source>
</evidence>
<dbReference type="GO" id="GO:0003677">
    <property type="term" value="F:DNA binding"/>
    <property type="evidence" value="ECO:0007669"/>
    <property type="project" value="UniProtKB-KW"/>
</dbReference>
<keyword evidence="2" id="KW-0233">DNA recombination</keyword>
<sequence length="542" mass="61683">MDRENEDGWRVEFYDFLKPPPRLIGEELVALGDLHKRAARNGARHATPIIIPPAGVLPDPRLNLFFRVSPMTGRKPRTWRRYAMALVVWLSFLDAVGRHWTEATPQEVEAFKDWRLTDVRNPERVKPGSFDTDRAALNTFYTWASATYALRNPVPSVPTAEEDERSDEEIGPDGGRRSRDGLRPTGARRRQIKWMLRAAFEQWRDIGLRGYGFDGLRIPGWRGVNEDRDAVFVDGLYGTGLRLQEWASVLDVEIPLQAEGRFPKAWLAAACIKGTKKEGRTYRIPRRVLRDIEGYCDPVEGSRTEAIRRAQRVGRYEALPYVRVVTGYNARSRTLRIEGAPESVLSLDAIGPDERRLLFRRTEHGLEPLALWLAPSGMPKKPEGWEDTFQAANERIAEKWVQWTSPELRGEDRERRKERCPLWARPHMCRHSFALRWFSILSLVWQPSVEGFTAEELADLREQFGGIWYALSTLLGHDDSQVTKDIYLEPFTALQVDYLMALLDEDEQPAVDALIRTVAHAGGRTLVPVGAATHGAEGAGRA</sequence>
<keyword evidence="5" id="KW-1185">Reference proteome</keyword>
<dbReference type="STRING" id="1963.AQJ27_48930"/>
<dbReference type="GO" id="GO:0006310">
    <property type="term" value="P:DNA recombination"/>
    <property type="evidence" value="ECO:0007669"/>
    <property type="project" value="UniProtKB-KW"/>
</dbReference>
<proteinExistence type="predicted"/>
<dbReference type="AlphaFoldDB" id="A0A286PGA6"/>
<reference evidence="5" key="1">
    <citation type="submission" date="2017-05" db="EMBL/GenBank/DDBJ databases">
        <title>Streptomyces olivochromogenes NBRC 3561 whole genome shotgun sequence.</title>
        <authorList>
            <person name="Dohra H."/>
            <person name="Kodani S."/>
        </authorList>
    </citation>
    <scope>NUCLEOTIDE SEQUENCE [LARGE SCALE GENOMIC DNA]</scope>
    <source>
        <strain evidence="5">NBRC 3561</strain>
    </source>
</reference>
<gene>
    <name evidence="4" type="ORF">SO3561_10159</name>
</gene>
<dbReference type="Gene3D" id="1.10.443.10">
    <property type="entry name" value="Intergrase catalytic core"/>
    <property type="match status" value="1"/>
</dbReference>
<comment type="caution">
    <text evidence="4">The sequence shown here is derived from an EMBL/GenBank/DDBJ whole genome shotgun (WGS) entry which is preliminary data.</text>
</comment>
<protein>
    <submittedName>
        <fullName evidence="4">Integrase</fullName>
    </submittedName>
</protein>
<dbReference type="Proteomes" id="UP000217446">
    <property type="component" value="Unassembled WGS sequence"/>
</dbReference>
<name>A0A286PGA6_STROL</name>
<dbReference type="GO" id="GO:0015074">
    <property type="term" value="P:DNA integration"/>
    <property type="evidence" value="ECO:0007669"/>
    <property type="project" value="InterPro"/>
</dbReference>
<evidence type="ECO:0000313" key="4">
    <source>
        <dbReference type="EMBL" id="GAX58585.1"/>
    </source>
</evidence>
<dbReference type="SUPFAM" id="SSF56349">
    <property type="entry name" value="DNA breaking-rejoining enzymes"/>
    <property type="match status" value="1"/>
</dbReference>
<dbReference type="EMBL" id="BDQI01000058">
    <property type="protein sequence ID" value="GAX58585.1"/>
    <property type="molecule type" value="Genomic_DNA"/>
</dbReference>
<evidence type="ECO:0000256" key="2">
    <source>
        <dbReference type="ARBA" id="ARBA00023172"/>
    </source>
</evidence>
<dbReference type="RefSeq" id="WP_067385081.1">
    <property type="nucleotide sequence ID" value="NZ_BDQI01000058.1"/>
</dbReference>